<feature type="compositionally biased region" description="Basic and acidic residues" evidence="1">
    <location>
        <begin position="58"/>
        <end position="78"/>
    </location>
</feature>
<protein>
    <submittedName>
        <fullName evidence="2">Uncharacterized protein</fullName>
    </submittedName>
</protein>
<feature type="region of interest" description="Disordered" evidence="1">
    <location>
        <begin position="56"/>
        <end position="78"/>
    </location>
</feature>
<keyword evidence="2" id="KW-0496">Mitochondrion</keyword>
<evidence type="ECO:0000313" key="2">
    <source>
        <dbReference type="EMBL" id="KUM46826.1"/>
    </source>
</evidence>
<evidence type="ECO:0000256" key="1">
    <source>
        <dbReference type="SAM" id="MobiDB-lite"/>
    </source>
</evidence>
<geneLocation type="mitochondrion" evidence="2"/>
<reference evidence="2" key="1">
    <citation type="journal article" date="2015" name="Genome Biol. Evol.">
        <title>Organellar Genomes of White Spruce (Picea glauca): Assembly and Annotation.</title>
        <authorList>
            <person name="Jackman S.D."/>
            <person name="Warren R.L."/>
            <person name="Gibb E.A."/>
            <person name="Vandervalk B.P."/>
            <person name="Mohamadi H."/>
            <person name="Chu J."/>
            <person name="Raymond A."/>
            <person name="Pleasance S."/>
            <person name="Coope R."/>
            <person name="Wildung M.R."/>
            <person name="Ritland C.E."/>
            <person name="Bousquet J."/>
            <person name="Jones S.J."/>
            <person name="Bohlmann J."/>
            <person name="Birol I."/>
        </authorList>
    </citation>
    <scope>NUCLEOTIDE SEQUENCE [LARGE SCALE GENOMIC DNA]</scope>
    <source>
        <tissue evidence="2">Flushing bud</tissue>
    </source>
</reference>
<gene>
    <name evidence="2" type="ORF">ABT39_MTgene6281</name>
</gene>
<name>A0A101LWU8_PICGL</name>
<accession>A0A101LWU8</accession>
<sequence>MWFLVWKKVSPLAYPRLSYRIFESGILRDDPLQVVEESRCSKQMLKALNKTFSVPIPKQDDSNSMDKFRPISRFGEPK</sequence>
<dbReference type="EMBL" id="LKAM01000009">
    <property type="protein sequence ID" value="KUM46826.1"/>
    <property type="molecule type" value="Genomic_DNA"/>
</dbReference>
<dbReference type="AlphaFoldDB" id="A0A101LWU8"/>
<proteinExistence type="predicted"/>
<organism evidence="2">
    <name type="scientific">Picea glauca</name>
    <name type="common">White spruce</name>
    <name type="synonym">Pinus glauca</name>
    <dbReference type="NCBI Taxonomy" id="3330"/>
    <lineage>
        <taxon>Eukaryota</taxon>
        <taxon>Viridiplantae</taxon>
        <taxon>Streptophyta</taxon>
        <taxon>Embryophyta</taxon>
        <taxon>Tracheophyta</taxon>
        <taxon>Spermatophyta</taxon>
        <taxon>Pinopsida</taxon>
        <taxon>Pinidae</taxon>
        <taxon>Conifers I</taxon>
        <taxon>Pinales</taxon>
        <taxon>Pinaceae</taxon>
        <taxon>Picea</taxon>
    </lineage>
</organism>
<comment type="caution">
    <text evidence="2">The sequence shown here is derived from an EMBL/GenBank/DDBJ whole genome shotgun (WGS) entry which is preliminary data.</text>
</comment>